<dbReference type="InterPro" id="IPR001126">
    <property type="entry name" value="UmuC"/>
</dbReference>
<evidence type="ECO:0000256" key="5">
    <source>
        <dbReference type="SAM" id="MobiDB-lite"/>
    </source>
</evidence>
<dbReference type="InterPro" id="IPR043128">
    <property type="entry name" value="Rev_trsase/Diguanyl_cyclase"/>
</dbReference>
<evidence type="ECO:0000256" key="2">
    <source>
        <dbReference type="ARBA" id="ARBA00025589"/>
    </source>
</evidence>
<dbReference type="SUPFAM" id="SSF100879">
    <property type="entry name" value="Lesion bypass DNA polymerase (Y-family), little finger domain"/>
    <property type="match status" value="1"/>
</dbReference>
<evidence type="ECO:0000256" key="3">
    <source>
        <dbReference type="ARBA" id="ARBA00049244"/>
    </source>
</evidence>
<comment type="subunit">
    <text evidence="4">Monomer.</text>
</comment>
<keyword evidence="8" id="KW-1185">Reference proteome</keyword>
<dbReference type="PANTHER" id="PTHR11076:SF33">
    <property type="entry name" value="DNA POLYMERASE KAPPA"/>
    <property type="match status" value="1"/>
</dbReference>
<feature type="binding site" evidence="4">
    <location>
        <position position="31"/>
    </location>
    <ligand>
        <name>Mg(2+)</name>
        <dbReference type="ChEBI" id="CHEBI:18420"/>
    </ligand>
</feature>
<keyword evidence="4" id="KW-0235">DNA replication</keyword>
<dbReference type="PROSITE" id="PS50173">
    <property type="entry name" value="UMUC"/>
    <property type="match status" value="1"/>
</dbReference>
<keyword evidence="4" id="KW-0548">Nucleotidyltransferase</keyword>
<dbReference type="Gene3D" id="3.30.1490.100">
    <property type="entry name" value="DNA polymerase, Y-family, little finger domain"/>
    <property type="match status" value="1"/>
</dbReference>
<feature type="region of interest" description="Disordered" evidence="5">
    <location>
        <begin position="369"/>
        <end position="406"/>
    </location>
</feature>
<dbReference type="InterPro" id="IPR036775">
    <property type="entry name" value="DNA_pol_Y-fam_lit_finger_sf"/>
</dbReference>
<comment type="similarity">
    <text evidence="1 4">Belongs to the DNA polymerase type-Y family.</text>
</comment>
<name>A0ABP5IWI6_9MICO</name>
<feature type="site" description="Substrate discrimination" evidence="4">
    <location>
        <position position="36"/>
    </location>
</feature>
<comment type="cofactor">
    <cofactor evidence="4">
        <name>Mg(2+)</name>
        <dbReference type="ChEBI" id="CHEBI:18420"/>
    </cofactor>
    <text evidence="4">Binds 2 magnesium ions per subunit.</text>
</comment>
<proteinExistence type="inferred from homology"/>
<dbReference type="Gene3D" id="3.30.70.270">
    <property type="match status" value="1"/>
</dbReference>
<comment type="subcellular location">
    <subcellularLocation>
        <location evidence="4">Cytoplasm</location>
    </subcellularLocation>
</comment>
<keyword evidence="4" id="KW-0238">DNA-binding</keyword>
<dbReference type="Proteomes" id="UP001500984">
    <property type="component" value="Unassembled WGS sequence"/>
</dbReference>
<comment type="caution">
    <text evidence="7">The sequence shown here is derived from an EMBL/GenBank/DDBJ whole genome shotgun (WGS) entry which is preliminary data.</text>
</comment>
<dbReference type="InterPro" id="IPR043502">
    <property type="entry name" value="DNA/RNA_pol_sf"/>
</dbReference>
<gene>
    <name evidence="4 7" type="primary">dinB</name>
    <name evidence="7" type="ORF">GCM10009823_32920</name>
</gene>
<dbReference type="EC" id="2.7.7.7" evidence="4"/>
<reference evidence="8" key="1">
    <citation type="journal article" date="2019" name="Int. J. Syst. Evol. Microbiol.">
        <title>The Global Catalogue of Microorganisms (GCM) 10K type strain sequencing project: providing services to taxonomists for standard genome sequencing and annotation.</title>
        <authorList>
            <consortium name="The Broad Institute Genomics Platform"/>
            <consortium name="The Broad Institute Genome Sequencing Center for Infectious Disease"/>
            <person name="Wu L."/>
            <person name="Ma J."/>
        </authorList>
    </citation>
    <scope>NUCLEOTIDE SEQUENCE [LARGE SCALE GENOMIC DNA]</scope>
    <source>
        <strain evidence="8">JCM 15900</strain>
    </source>
</reference>
<keyword evidence="4" id="KW-0227">DNA damage</keyword>
<dbReference type="HAMAP" id="MF_01113">
    <property type="entry name" value="DNApol_IV"/>
    <property type="match status" value="1"/>
</dbReference>
<evidence type="ECO:0000256" key="1">
    <source>
        <dbReference type="ARBA" id="ARBA00010945"/>
    </source>
</evidence>
<organism evidence="7 8">
    <name type="scientific">Brevibacterium salitolerans</name>
    <dbReference type="NCBI Taxonomy" id="1403566"/>
    <lineage>
        <taxon>Bacteria</taxon>
        <taxon>Bacillati</taxon>
        <taxon>Actinomycetota</taxon>
        <taxon>Actinomycetes</taxon>
        <taxon>Micrococcales</taxon>
        <taxon>Brevibacteriaceae</taxon>
        <taxon>Brevibacterium</taxon>
    </lineage>
</organism>
<feature type="compositionally biased region" description="Basic and acidic residues" evidence="5">
    <location>
        <begin position="397"/>
        <end position="406"/>
    </location>
</feature>
<dbReference type="Gene3D" id="1.10.150.20">
    <property type="entry name" value="5' to 3' exonuclease, C-terminal subdomain"/>
    <property type="match status" value="1"/>
</dbReference>
<dbReference type="InterPro" id="IPR022880">
    <property type="entry name" value="DNApol_IV"/>
</dbReference>
<evidence type="ECO:0000259" key="6">
    <source>
        <dbReference type="PROSITE" id="PS50173"/>
    </source>
</evidence>
<dbReference type="CDD" id="cd03586">
    <property type="entry name" value="PolY_Pol_IV_kappa"/>
    <property type="match status" value="1"/>
</dbReference>
<feature type="domain" description="UmuC" evidence="6">
    <location>
        <begin position="27"/>
        <end position="207"/>
    </location>
</feature>
<keyword evidence="4" id="KW-0460">Magnesium</keyword>
<keyword evidence="4" id="KW-0963">Cytoplasm</keyword>
<keyword evidence="4" id="KW-0515">Mutator protein</keyword>
<keyword evidence="4" id="KW-0234">DNA repair</keyword>
<keyword evidence="4" id="KW-0808">Transferase</keyword>
<sequence>MGVSRKQLARGGGDLGLLGDDDSGCVILHLDMDAFFVAVELLTRPELRGRPVVVGGRGGRGVVVSASYEAREYGVHAAMPIGRAEALCPRAVFIPPSRGLYSAYSARVFDLVAEVTEDFAQVSVDEGYLDVSSALRRLGSPAVIAAGLRERIEAETGLTASVGVASTKVVAKLASARAKPDGLLVVPQAQVDDFLRPMPVEALPGVGAATLQTLSRYGIATIGELADAERAWAGRVLGSHGLMLHDFSHGIDRRPLRHEAKDHSVSAEHTFPADVWRIEELETELLRLADTVAGRLRADGWAARGAGLKYRLGDFTTFSRSVTLPVPTDLAADLHRALRPALRSLREQHSSGVRLLGLRTHDLIPLAESGRQGSLFDPEAAAPEDGGEASAPVAGQDAERREAQLALDEVRRRFGKTALTPASLLRRSQEPE</sequence>
<dbReference type="EMBL" id="BAAAPZ010000019">
    <property type="protein sequence ID" value="GAA2106644.1"/>
    <property type="molecule type" value="Genomic_DNA"/>
</dbReference>
<comment type="catalytic activity">
    <reaction evidence="3 4">
        <text>DNA(n) + a 2'-deoxyribonucleoside 5'-triphosphate = DNA(n+1) + diphosphate</text>
        <dbReference type="Rhea" id="RHEA:22508"/>
        <dbReference type="Rhea" id="RHEA-COMP:17339"/>
        <dbReference type="Rhea" id="RHEA-COMP:17340"/>
        <dbReference type="ChEBI" id="CHEBI:33019"/>
        <dbReference type="ChEBI" id="CHEBI:61560"/>
        <dbReference type="ChEBI" id="CHEBI:173112"/>
        <dbReference type="EC" id="2.7.7.7"/>
    </reaction>
</comment>
<feature type="active site" evidence="4">
    <location>
        <position position="126"/>
    </location>
</feature>
<dbReference type="NCBIfam" id="NF002677">
    <property type="entry name" value="PRK02406.1"/>
    <property type="match status" value="1"/>
</dbReference>
<dbReference type="Pfam" id="PF00817">
    <property type="entry name" value="IMS"/>
    <property type="match status" value="1"/>
</dbReference>
<dbReference type="PANTHER" id="PTHR11076">
    <property type="entry name" value="DNA REPAIR POLYMERASE UMUC / TRANSFERASE FAMILY MEMBER"/>
    <property type="match status" value="1"/>
</dbReference>
<feature type="compositionally biased region" description="Low complexity" evidence="5">
    <location>
        <begin position="377"/>
        <end position="392"/>
    </location>
</feature>
<keyword evidence="4" id="KW-0239">DNA-directed DNA polymerase</keyword>
<evidence type="ECO:0000256" key="4">
    <source>
        <dbReference type="HAMAP-Rule" id="MF_01113"/>
    </source>
</evidence>
<dbReference type="SUPFAM" id="SSF56672">
    <property type="entry name" value="DNA/RNA polymerases"/>
    <property type="match status" value="1"/>
</dbReference>
<keyword evidence="4" id="KW-0479">Metal-binding</keyword>
<dbReference type="Pfam" id="PF11799">
    <property type="entry name" value="IMS_C"/>
    <property type="match status" value="1"/>
</dbReference>
<evidence type="ECO:0000313" key="7">
    <source>
        <dbReference type="EMBL" id="GAA2106644.1"/>
    </source>
</evidence>
<dbReference type="InterPro" id="IPR017961">
    <property type="entry name" value="DNA_pol_Y-fam_little_finger"/>
</dbReference>
<dbReference type="Gene3D" id="3.40.1170.60">
    <property type="match status" value="1"/>
</dbReference>
<evidence type="ECO:0000313" key="8">
    <source>
        <dbReference type="Proteomes" id="UP001500984"/>
    </source>
</evidence>
<comment type="function">
    <text evidence="2 4">Poorly processive, error-prone DNA polymerase involved in untargeted mutagenesis. Copies undamaged DNA at stalled replication forks, which arise in vivo from mismatched or misaligned primer ends. These misaligned primers can be extended by PolIV. Exhibits no 3'-5' exonuclease (proofreading) activity. May be involved in translesional synthesis, in conjunction with the beta clamp from PolIII.</text>
</comment>
<protein>
    <recommendedName>
        <fullName evidence="4">DNA polymerase IV</fullName>
        <shortName evidence="4">Pol IV</shortName>
        <ecNumber evidence="4">2.7.7.7</ecNumber>
    </recommendedName>
</protein>
<dbReference type="InterPro" id="IPR050116">
    <property type="entry name" value="DNA_polymerase-Y"/>
</dbReference>
<feature type="binding site" evidence="4">
    <location>
        <position position="125"/>
    </location>
    <ligand>
        <name>Mg(2+)</name>
        <dbReference type="ChEBI" id="CHEBI:18420"/>
    </ligand>
</feature>
<accession>A0ABP5IWI6</accession>